<reference evidence="3 4" key="1">
    <citation type="submission" date="2019-09" db="EMBL/GenBank/DDBJ databases">
        <title>Actinomadura physcomitrii sp. nov., a novel actinomycete isolated from moss [Physcomitrium sphaericum (Ludw) Fuernr].</title>
        <authorList>
            <person name="Zhuang X."/>
            <person name="Liu C."/>
        </authorList>
    </citation>
    <scope>NUCLEOTIDE SEQUENCE [LARGE SCALE GENOMIC DNA]</scope>
    <source>
        <strain evidence="3 4">HMC1</strain>
    </source>
</reference>
<evidence type="ECO:0000313" key="3">
    <source>
        <dbReference type="EMBL" id="KAB2350851.1"/>
    </source>
</evidence>
<dbReference type="InterPro" id="IPR040690">
    <property type="entry name" value="FtsX_ECD"/>
</dbReference>
<dbReference type="Pfam" id="PF18075">
    <property type="entry name" value="FtsX_ECD"/>
    <property type="match status" value="1"/>
</dbReference>
<evidence type="ECO:0000259" key="2">
    <source>
        <dbReference type="Pfam" id="PF18075"/>
    </source>
</evidence>
<keyword evidence="1" id="KW-1133">Transmembrane helix</keyword>
<evidence type="ECO:0000313" key="4">
    <source>
        <dbReference type="Proteomes" id="UP000468735"/>
    </source>
</evidence>
<name>A0A6H9Z4I1_9ACTN</name>
<feature type="transmembrane region" description="Helical" evidence="1">
    <location>
        <begin position="44"/>
        <end position="64"/>
    </location>
</feature>
<evidence type="ECO:0000256" key="1">
    <source>
        <dbReference type="SAM" id="Phobius"/>
    </source>
</evidence>
<feature type="domain" description="FtsX extracellular" evidence="2">
    <location>
        <begin position="83"/>
        <end position="184"/>
    </location>
</feature>
<accession>A0A6H9Z4I1</accession>
<dbReference type="OrthoDB" id="9812531at2"/>
<keyword evidence="4" id="KW-1185">Reference proteome</keyword>
<proteinExistence type="predicted"/>
<gene>
    <name evidence="3" type="ORF">F8566_07775</name>
</gene>
<sequence>MNTSIEERLVDTLKTVGDTLGPEDVPSLELGRAHGGRSLFARPMLIVAAAAASVAVAVGGVAVVRGEGPLVERPLARPSGTHQVQVFLCRKTSSNPTCRHRNATQQQRSEVRRAITSMEGVEKVEYESLQDAWERFNDRFAGSAAKVDAKVGDIPDSFRVMTRTASDARKVRENALGRDGVDQVVIL</sequence>
<dbReference type="Proteomes" id="UP000468735">
    <property type="component" value="Unassembled WGS sequence"/>
</dbReference>
<comment type="caution">
    <text evidence="3">The sequence shown here is derived from an EMBL/GenBank/DDBJ whole genome shotgun (WGS) entry which is preliminary data.</text>
</comment>
<protein>
    <recommendedName>
        <fullName evidence="2">FtsX extracellular domain-containing protein</fullName>
    </recommendedName>
</protein>
<keyword evidence="1" id="KW-0472">Membrane</keyword>
<dbReference type="Gene3D" id="3.30.70.3040">
    <property type="match status" value="1"/>
</dbReference>
<organism evidence="3 4">
    <name type="scientific">Actinomadura rudentiformis</name>
    <dbReference type="NCBI Taxonomy" id="359158"/>
    <lineage>
        <taxon>Bacteria</taxon>
        <taxon>Bacillati</taxon>
        <taxon>Actinomycetota</taxon>
        <taxon>Actinomycetes</taxon>
        <taxon>Streptosporangiales</taxon>
        <taxon>Thermomonosporaceae</taxon>
        <taxon>Actinomadura</taxon>
    </lineage>
</organism>
<dbReference type="RefSeq" id="WP_151559249.1">
    <property type="nucleotide sequence ID" value="NZ_WBMT01000003.1"/>
</dbReference>
<dbReference type="EMBL" id="WBMT01000003">
    <property type="protein sequence ID" value="KAB2350851.1"/>
    <property type="molecule type" value="Genomic_DNA"/>
</dbReference>
<dbReference type="AlphaFoldDB" id="A0A6H9Z4I1"/>
<keyword evidence="1" id="KW-0812">Transmembrane</keyword>